<dbReference type="EMBL" id="CAXJRC010000013">
    <property type="protein sequence ID" value="CAL2106408.1"/>
    <property type="molecule type" value="Genomic_DNA"/>
</dbReference>
<dbReference type="RefSeq" id="WP_348738183.1">
    <property type="nucleotide sequence ID" value="NZ_CAXJRC010000013.1"/>
</dbReference>
<organism evidence="1 2">
    <name type="scientific">Tenacibaculum vairaonense</name>
    <dbReference type="NCBI Taxonomy" id="3137860"/>
    <lineage>
        <taxon>Bacteria</taxon>
        <taxon>Pseudomonadati</taxon>
        <taxon>Bacteroidota</taxon>
        <taxon>Flavobacteriia</taxon>
        <taxon>Flavobacteriales</taxon>
        <taxon>Flavobacteriaceae</taxon>
        <taxon>Tenacibaculum</taxon>
    </lineage>
</organism>
<proteinExistence type="predicted"/>
<name>A0ABP1F9Q8_9FLAO</name>
<reference evidence="1 2" key="1">
    <citation type="submission" date="2024-05" db="EMBL/GenBank/DDBJ databases">
        <authorList>
            <person name="Duchaud E."/>
        </authorList>
    </citation>
    <scope>NUCLEOTIDE SEQUENCE [LARGE SCALE GENOMIC DNA]</scope>
    <source>
        <strain evidence="1">Ena-SAMPLE-TAB-13-05-2024-13:56:06:370-140305</strain>
    </source>
</reference>
<accession>A0ABP1F9Q8</accession>
<comment type="caution">
    <text evidence="1">The sequence shown here is derived from an EMBL/GenBank/DDBJ whole genome shotgun (WGS) entry which is preliminary data.</text>
</comment>
<keyword evidence="2" id="KW-1185">Reference proteome</keyword>
<sequence length="97" mass="10988">MKTNKILIWSLYFIFSLSISSCEELFGEDEEIAEQSSGANCSLSNYNGPDMSTQFEVQCKAAYTYKCAGNTNALKKQCAYYKQLQQSYNLPDCPYCN</sequence>
<evidence type="ECO:0008006" key="3">
    <source>
        <dbReference type="Google" id="ProtNLM"/>
    </source>
</evidence>
<gene>
    <name evidence="1" type="ORF">T190115A13A_210062</name>
</gene>
<evidence type="ECO:0000313" key="2">
    <source>
        <dbReference type="Proteomes" id="UP001497602"/>
    </source>
</evidence>
<evidence type="ECO:0000313" key="1">
    <source>
        <dbReference type="EMBL" id="CAL2106408.1"/>
    </source>
</evidence>
<dbReference type="PROSITE" id="PS51257">
    <property type="entry name" value="PROKAR_LIPOPROTEIN"/>
    <property type="match status" value="1"/>
</dbReference>
<dbReference type="Proteomes" id="UP001497602">
    <property type="component" value="Unassembled WGS sequence"/>
</dbReference>
<protein>
    <recommendedName>
        <fullName evidence="3">Lipoprotein</fullName>
    </recommendedName>
</protein>